<accession>A0ABY4ALR3</accession>
<name>A0ABY4ALR3_9BURK</name>
<gene>
    <name evidence="1" type="ORF">DHf2319_11425</name>
</gene>
<dbReference type="Proteomes" id="UP000831607">
    <property type="component" value="Chromosome"/>
</dbReference>
<evidence type="ECO:0000313" key="2">
    <source>
        <dbReference type="Proteomes" id="UP000831607"/>
    </source>
</evidence>
<dbReference type="EMBL" id="CP063982">
    <property type="protein sequence ID" value="UOD50035.1"/>
    <property type="molecule type" value="Genomic_DNA"/>
</dbReference>
<reference evidence="1 2" key="1">
    <citation type="submission" date="2020-11" db="EMBL/GenBank/DDBJ databases">
        <title>Algicoccus daihaiensis sp.nov., isolated from Daihai Lake in Inner Mongolia.</title>
        <authorList>
            <person name="Kai J."/>
        </authorList>
    </citation>
    <scope>NUCLEOTIDE SEQUENCE [LARGE SCALE GENOMIC DNA]</scope>
    <source>
        <strain evidence="2">f23</strain>
    </source>
</reference>
<proteinExistence type="predicted"/>
<sequence length="314" mass="35195">MKSQLDPASVAAHEELFDTQVTLQSRLLDYIEQVGELQILDEAWDEFNLYESITMDLEDPEPALHFFPWALFYWRRDVSESALEAGLEEMLAGVKDFPENELDDSDHNSFKEIEVLSNEDIDEILSDSLDDDEMANEDEDEPQIALPPIAIMFMNSVDGADGPDSPAANLVLSVKERQFIEAAAQAPYSFFKVNAVGPGPFVILEDLIVPQKRQVYAQVLVDMLEEGDVIYAQVVSANDMHLLCGVAPAVLPEFVQEAVADAHSRIAPIINELGESWHLELDFEMRALYQMLISDLQALEDDEDGNDSESFKAH</sequence>
<evidence type="ECO:0000313" key="1">
    <source>
        <dbReference type="EMBL" id="UOD50035.1"/>
    </source>
</evidence>
<keyword evidence="2" id="KW-1185">Reference proteome</keyword>
<dbReference type="RefSeq" id="WP_243478430.1">
    <property type="nucleotide sequence ID" value="NZ_CP063982.1"/>
</dbReference>
<protein>
    <submittedName>
        <fullName evidence="1">Uncharacterized protein</fullName>
    </submittedName>
</protein>
<organism evidence="1 2">
    <name type="scientific">Orrella daihaiensis</name>
    <dbReference type="NCBI Taxonomy" id="2782176"/>
    <lineage>
        <taxon>Bacteria</taxon>
        <taxon>Pseudomonadati</taxon>
        <taxon>Pseudomonadota</taxon>
        <taxon>Betaproteobacteria</taxon>
        <taxon>Burkholderiales</taxon>
        <taxon>Alcaligenaceae</taxon>
        <taxon>Orrella</taxon>
    </lineage>
</organism>